<keyword evidence="6" id="KW-0375">Hydrogen ion transport</keyword>
<proteinExistence type="inferred from homology"/>
<evidence type="ECO:0000313" key="12">
    <source>
        <dbReference type="EMBL" id="KAK2614296.1"/>
    </source>
</evidence>
<dbReference type="GO" id="GO:0050661">
    <property type="term" value="F:NADP binding"/>
    <property type="evidence" value="ECO:0007669"/>
    <property type="project" value="InterPro"/>
</dbReference>
<comment type="similarity">
    <text evidence="3">Belongs to the V-ATPase e1/e2 subunit family.</text>
</comment>
<feature type="domain" description="6-phosphogluconate dehydrogenase NADP-binding" evidence="11">
    <location>
        <begin position="11"/>
        <end position="167"/>
    </location>
</feature>
<evidence type="ECO:0000256" key="9">
    <source>
        <dbReference type="ARBA" id="ARBA00023136"/>
    </source>
</evidence>
<keyword evidence="7 10" id="KW-1133">Transmembrane helix</keyword>
<organism evidence="12 13">
    <name type="scientific">Phomopsis amygdali</name>
    <name type="common">Fusicoccum amygdali</name>
    <dbReference type="NCBI Taxonomy" id="1214568"/>
    <lineage>
        <taxon>Eukaryota</taxon>
        <taxon>Fungi</taxon>
        <taxon>Dikarya</taxon>
        <taxon>Ascomycota</taxon>
        <taxon>Pezizomycotina</taxon>
        <taxon>Sordariomycetes</taxon>
        <taxon>Sordariomycetidae</taxon>
        <taxon>Diaporthales</taxon>
        <taxon>Diaporthaceae</taxon>
        <taxon>Diaporthe</taxon>
    </lineage>
</organism>
<dbReference type="InterPro" id="IPR008927">
    <property type="entry name" value="6-PGluconate_DH-like_C_sf"/>
</dbReference>
<gene>
    <name evidence="12" type="ORF">N8I77_001137</name>
</gene>
<dbReference type="Gene3D" id="3.40.50.720">
    <property type="entry name" value="NAD(P)-binding Rossmann-like Domain"/>
    <property type="match status" value="1"/>
</dbReference>
<keyword evidence="9 10" id="KW-0472">Membrane</keyword>
<evidence type="ECO:0000256" key="8">
    <source>
        <dbReference type="ARBA" id="ARBA00023065"/>
    </source>
</evidence>
<evidence type="ECO:0000256" key="1">
    <source>
        <dbReference type="ARBA" id="ARBA00004141"/>
    </source>
</evidence>
<keyword evidence="13" id="KW-1185">Reference proteome</keyword>
<accession>A0AAD9W9S4</accession>
<evidence type="ECO:0000313" key="13">
    <source>
        <dbReference type="Proteomes" id="UP001265746"/>
    </source>
</evidence>
<evidence type="ECO:0000256" key="5">
    <source>
        <dbReference type="ARBA" id="ARBA00022692"/>
    </source>
</evidence>
<feature type="transmembrane region" description="Helical" evidence="10">
    <location>
        <begin position="340"/>
        <end position="364"/>
    </location>
</feature>
<keyword evidence="4" id="KW-0813">Transport</keyword>
<evidence type="ECO:0000256" key="6">
    <source>
        <dbReference type="ARBA" id="ARBA00022781"/>
    </source>
</evidence>
<dbReference type="EMBL" id="JAUJFL010000001">
    <property type="protein sequence ID" value="KAK2614296.1"/>
    <property type="molecule type" value="Genomic_DNA"/>
</dbReference>
<dbReference type="Gene3D" id="1.10.1040.10">
    <property type="entry name" value="N-(1-d-carboxylethyl)-l-norvaline Dehydrogenase, domain 2"/>
    <property type="match status" value="1"/>
</dbReference>
<evidence type="ECO:0000259" key="11">
    <source>
        <dbReference type="Pfam" id="PF03446"/>
    </source>
</evidence>
<dbReference type="InterPro" id="IPR013328">
    <property type="entry name" value="6PGD_dom2"/>
</dbReference>
<dbReference type="AlphaFoldDB" id="A0AAD9W9S4"/>
<feature type="transmembrane region" description="Helical" evidence="10">
    <location>
        <begin position="308"/>
        <end position="328"/>
    </location>
</feature>
<comment type="caution">
    <text evidence="12">The sequence shown here is derived from an EMBL/GenBank/DDBJ whole genome shotgun (WGS) entry which is preliminary data.</text>
</comment>
<dbReference type="InterPro" id="IPR036291">
    <property type="entry name" value="NAD(P)-bd_dom_sf"/>
</dbReference>
<dbReference type="GO" id="GO:0033179">
    <property type="term" value="C:proton-transporting V-type ATPase, V0 domain"/>
    <property type="evidence" value="ECO:0007669"/>
    <property type="project" value="InterPro"/>
</dbReference>
<dbReference type="SUPFAM" id="SSF51735">
    <property type="entry name" value="NAD(P)-binding Rossmann-fold domains"/>
    <property type="match status" value="1"/>
</dbReference>
<dbReference type="InterPro" id="IPR008389">
    <property type="entry name" value="ATPase_V0-cplx_e1/e2_su"/>
</dbReference>
<dbReference type="Pfam" id="PF03446">
    <property type="entry name" value="NAD_binding_2"/>
    <property type="match status" value="1"/>
</dbReference>
<name>A0AAD9W9S4_PHOAM</name>
<dbReference type="Proteomes" id="UP001265746">
    <property type="component" value="Unassembled WGS sequence"/>
</dbReference>
<evidence type="ECO:0000256" key="7">
    <source>
        <dbReference type="ARBA" id="ARBA00022989"/>
    </source>
</evidence>
<evidence type="ECO:0000256" key="3">
    <source>
        <dbReference type="ARBA" id="ARBA00008328"/>
    </source>
</evidence>
<evidence type="ECO:0000256" key="10">
    <source>
        <dbReference type="SAM" id="Phobius"/>
    </source>
</evidence>
<dbReference type="InterPro" id="IPR051265">
    <property type="entry name" value="HIBADH-related_NP60_sf"/>
</dbReference>
<dbReference type="SUPFAM" id="SSF48179">
    <property type="entry name" value="6-phosphogluconate dehydrogenase C-terminal domain-like"/>
    <property type="match status" value="1"/>
</dbReference>
<comment type="subcellular location">
    <subcellularLocation>
        <location evidence="1">Membrane</location>
        <topology evidence="1">Multi-pass membrane protein</topology>
    </subcellularLocation>
</comment>
<comment type="similarity">
    <text evidence="2">Belongs to the HIBADH-related family. NP60 subfamily.</text>
</comment>
<dbReference type="PANTHER" id="PTHR43580">
    <property type="entry name" value="OXIDOREDUCTASE GLYR1-RELATED"/>
    <property type="match status" value="1"/>
</dbReference>
<dbReference type="PANTHER" id="PTHR43580:SF3">
    <property type="entry name" value="6-PHOSPHOGLUCONATE DEHYDROGENASE FAMILY PROTEIN (AFU_ORTHOLOGUE AFUA_2G11600)"/>
    <property type="match status" value="1"/>
</dbReference>
<dbReference type="InterPro" id="IPR006115">
    <property type="entry name" value="6PGDH_NADP-bd"/>
</dbReference>
<dbReference type="Pfam" id="PF05493">
    <property type="entry name" value="ATP_synt_H"/>
    <property type="match status" value="1"/>
</dbReference>
<evidence type="ECO:0000256" key="2">
    <source>
        <dbReference type="ARBA" id="ARBA00007598"/>
    </source>
</evidence>
<sequence length="378" mass="40809">MYSNAAMAPNVFWIGLGNMGRGMAKNIAEKGQLGGPLAIFNRSKQRAVDLSANLPSGKSEVADSIEAGVAKAEIIFICLANDAAVTETVNAIVKADVKGKVVVDCSTIHPGTTEAIAKTITSKGAEFVACPVFGAPPMADAGQLVPVPAGPKSAVDRVKPYLEGVTSRAIIDMSDEPYSKASTLKLLGNTFILNMVEQVAEGHVLAEKSGLGTQYSHKFIELMMPGVYPPYSNRMLSGDYWKRQEPLFHVDLARKDAGHALKIAKDSGVKLGNLEVADAHLAKIQQHTDNGDIAGIYGAVRQENGLKWSIFIGLFIIAAMCVAAWFLSPKGENQVLWRSSLILAFVCCYLMWAITFLAQLHPLIEPKRSDLREKFVHE</sequence>
<evidence type="ECO:0000256" key="4">
    <source>
        <dbReference type="ARBA" id="ARBA00022448"/>
    </source>
</evidence>
<protein>
    <recommendedName>
        <fullName evidence="11">6-phosphogluconate dehydrogenase NADP-binding domain-containing protein</fullName>
    </recommendedName>
</protein>
<keyword evidence="8" id="KW-0406">Ion transport</keyword>
<keyword evidence="5 10" id="KW-0812">Transmembrane</keyword>
<reference evidence="12" key="1">
    <citation type="submission" date="2023-06" db="EMBL/GenBank/DDBJ databases">
        <authorList>
            <person name="Noh H."/>
        </authorList>
    </citation>
    <scope>NUCLEOTIDE SEQUENCE</scope>
    <source>
        <strain evidence="12">DUCC20226</strain>
    </source>
</reference>
<dbReference type="GO" id="GO:0046961">
    <property type="term" value="F:proton-transporting ATPase activity, rotational mechanism"/>
    <property type="evidence" value="ECO:0007669"/>
    <property type="project" value="InterPro"/>
</dbReference>